<dbReference type="EMBL" id="JAKWFO010000014">
    <property type="protein sequence ID" value="KAI9632774.1"/>
    <property type="molecule type" value="Genomic_DNA"/>
</dbReference>
<keyword evidence="3" id="KW-1185">Reference proteome</keyword>
<organism evidence="2 3">
    <name type="scientific">Dioszegia hungarica</name>
    <dbReference type="NCBI Taxonomy" id="4972"/>
    <lineage>
        <taxon>Eukaryota</taxon>
        <taxon>Fungi</taxon>
        <taxon>Dikarya</taxon>
        <taxon>Basidiomycota</taxon>
        <taxon>Agaricomycotina</taxon>
        <taxon>Tremellomycetes</taxon>
        <taxon>Tremellales</taxon>
        <taxon>Bulleribasidiaceae</taxon>
        <taxon>Dioszegia</taxon>
    </lineage>
</organism>
<feature type="region of interest" description="Disordered" evidence="1">
    <location>
        <begin position="114"/>
        <end position="156"/>
    </location>
</feature>
<name>A0AA38LSN2_9TREE</name>
<dbReference type="InterPro" id="IPR016849">
    <property type="entry name" value="Rtt109"/>
</dbReference>
<accession>A0AA38LSN2</accession>
<dbReference type="Proteomes" id="UP001164286">
    <property type="component" value="Unassembled WGS sequence"/>
</dbReference>
<dbReference type="AlphaFoldDB" id="A0AA38LSN2"/>
<reference evidence="2" key="1">
    <citation type="journal article" date="2022" name="G3 (Bethesda)">
        <title>High quality genome of the basidiomycete yeast Dioszegia hungarica PDD-24b-2 isolated from cloud water.</title>
        <authorList>
            <person name="Jarrige D."/>
            <person name="Haridas S."/>
            <person name="Bleykasten-Grosshans C."/>
            <person name="Joly M."/>
            <person name="Nadalig T."/>
            <person name="Sancelme M."/>
            <person name="Vuilleumier S."/>
            <person name="Grigoriev I.V."/>
            <person name="Amato P."/>
            <person name="Bringel F."/>
        </authorList>
    </citation>
    <scope>NUCLEOTIDE SEQUENCE</scope>
    <source>
        <strain evidence="2">PDD-24b-2</strain>
    </source>
</reference>
<sequence length="486" mass="51536">MSTSTSLRDHLLSQLSALPNAQKLKVVALTSSPTRTSTLFPHTITHPRCFQVDYFVVLGTEVEDSPPYPESSTTPSPRLVLTSAISAHLYILPHSQTSILYISKVDSSAFPLVSPNSTSLPSPSPEHSSPPSYPTFSSPLPAPPRSSESTSSREPNISGARLCGWWKGVYEAVAEVLVDQGRMEPGEVYLAYYLPPNSAYEASAFVGAPRRPLPVGLGWKYEPPFATRFLDEVAHEKAEGGGDGVDGESGNGAEAGGGGAGAAGKVKGNGEARGAKRDEKREEQAEVEKNHSTAAPSASEPSHPSHPLKPAQYSDKTSRRTTRSLDLVERQQTHAALARITPAEFWERIGFRGECAFDVTGFFSLGVSSPSPSVPAVPATATQTSADPAPAPGHLSPAIVTRMQAALMNTDFHDLPNALEGSEAWLVSVAQIVGGETGEEAMVQHVEGVVEAKTAAEVEAISGSGGKRGRVEEVVTMLQPRKKKKA</sequence>
<proteinExistence type="predicted"/>
<dbReference type="GO" id="GO:0006974">
    <property type="term" value="P:DNA damage response"/>
    <property type="evidence" value="ECO:0007669"/>
    <property type="project" value="TreeGrafter"/>
</dbReference>
<dbReference type="RefSeq" id="XP_052942551.1">
    <property type="nucleotide sequence ID" value="XM_053091425.1"/>
</dbReference>
<feature type="compositionally biased region" description="Low complexity" evidence="1">
    <location>
        <begin position="114"/>
        <end position="155"/>
    </location>
</feature>
<feature type="region of interest" description="Disordered" evidence="1">
    <location>
        <begin position="238"/>
        <end position="322"/>
    </location>
</feature>
<dbReference type="PROSITE" id="PS51728">
    <property type="entry name" value="RTT109_HAT"/>
    <property type="match status" value="1"/>
</dbReference>
<evidence type="ECO:0000256" key="1">
    <source>
        <dbReference type="SAM" id="MobiDB-lite"/>
    </source>
</evidence>
<comment type="caution">
    <text evidence="2">The sequence shown here is derived from an EMBL/GenBank/DDBJ whole genome shotgun (WGS) entry which is preliminary data.</text>
</comment>
<dbReference type="GO" id="GO:0032931">
    <property type="term" value="F:histone H3K56 acetyltransferase activity"/>
    <property type="evidence" value="ECO:0007669"/>
    <property type="project" value="TreeGrafter"/>
</dbReference>
<evidence type="ECO:0008006" key="4">
    <source>
        <dbReference type="Google" id="ProtNLM"/>
    </source>
</evidence>
<dbReference type="PANTHER" id="PTHR31571">
    <property type="entry name" value="ALTERED INHERITANCE OF MITOCHONDRIA PROTEIN 6"/>
    <property type="match status" value="1"/>
</dbReference>
<feature type="compositionally biased region" description="Basic and acidic residues" evidence="1">
    <location>
        <begin position="268"/>
        <end position="291"/>
    </location>
</feature>
<feature type="compositionally biased region" description="Low complexity" evidence="1">
    <location>
        <begin position="292"/>
        <end position="302"/>
    </location>
</feature>
<protein>
    <recommendedName>
        <fullName evidence="4">Histone acetyltransferase</fullName>
    </recommendedName>
</protein>
<dbReference type="InterPro" id="IPR051236">
    <property type="entry name" value="HAT_RTT109-like"/>
</dbReference>
<dbReference type="GO" id="GO:0005634">
    <property type="term" value="C:nucleus"/>
    <property type="evidence" value="ECO:0007669"/>
    <property type="project" value="InterPro"/>
</dbReference>
<dbReference type="GeneID" id="77730630"/>
<evidence type="ECO:0000313" key="2">
    <source>
        <dbReference type="EMBL" id="KAI9632774.1"/>
    </source>
</evidence>
<dbReference type="PANTHER" id="PTHR31571:SF2">
    <property type="entry name" value="HISTONE ACETYLTRANSFERASE RTT109"/>
    <property type="match status" value="1"/>
</dbReference>
<feature type="compositionally biased region" description="Gly residues" evidence="1">
    <location>
        <begin position="241"/>
        <end position="262"/>
    </location>
</feature>
<gene>
    <name evidence="2" type="ORF">MKK02DRAFT_41084</name>
</gene>
<evidence type="ECO:0000313" key="3">
    <source>
        <dbReference type="Proteomes" id="UP001164286"/>
    </source>
</evidence>